<protein>
    <submittedName>
        <fullName evidence="14">Related to cytochrome P450 CYP4/CYP19/CYP26 subfamilies</fullName>
    </submittedName>
</protein>
<keyword evidence="4 11" id="KW-0349">Heme</keyword>
<dbReference type="SUPFAM" id="SSF103473">
    <property type="entry name" value="MFS general substrate transporter"/>
    <property type="match status" value="1"/>
</dbReference>
<keyword evidence="9 11" id="KW-0408">Iron</keyword>
<evidence type="ECO:0000256" key="7">
    <source>
        <dbReference type="ARBA" id="ARBA00022989"/>
    </source>
</evidence>
<evidence type="ECO:0000256" key="12">
    <source>
        <dbReference type="SAM" id="Phobius"/>
    </source>
</evidence>
<dbReference type="Gene3D" id="1.10.630.10">
    <property type="entry name" value="Cytochrome P450"/>
    <property type="match status" value="1"/>
</dbReference>
<keyword evidence="5 12" id="KW-0812">Transmembrane</keyword>
<keyword evidence="8" id="KW-0560">Oxidoreductase</keyword>
<comment type="cofactor">
    <cofactor evidence="1 11">
        <name>heme</name>
        <dbReference type="ChEBI" id="CHEBI:30413"/>
    </cofactor>
</comment>
<dbReference type="AlphaFoldDB" id="A0AAE8M5U0"/>
<dbReference type="GO" id="GO:0020037">
    <property type="term" value="F:heme binding"/>
    <property type="evidence" value="ECO:0007669"/>
    <property type="project" value="InterPro"/>
</dbReference>
<gene>
    <name evidence="14" type="ORF">FTOL_04479</name>
</gene>
<name>A0AAE8M5U0_9HYPO</name>
<feature type="transmembrane region" description="Helical" evidence="12">
    <location>
        <begin position="779"/>
        <end position="799"/>
    </location>
</feature>
<dbReference type="GO" id="GO:0005506">
    <property type="term" value="F:iron ion binding"/>
    <property type="evidence" value="ECO:0007669"/>
    <property type="project" value="InterPro"/>
</dbReference>
<dbReference type="Proteomes" id="UP001187734">
    <property type="component" value="Unassembled WGS sequence"/>
</dbReference>
<dbReference type="PRINTS" id="PR00385">
    <property type="entry name" value="P450"/>
</dbReference>
<feature type="transmembrane region" description="Helical" evidence="12">
    <location>
        <begin position="548"/>
        <end position="564"/>
    </location>
</feature>
<dbReference type="GO" id="GO:0016020">
    <property type="term" value="C:membrane"/>
    <property type="evidence" value="ECO:0007669"/>
    <property type="project" value="UniProtKB-SubCell"/>
</dbReference>
<sequence>MYPFHVEILVFLGIAFLLWLLQALLRVRSHQTYHIPGPWLSNITGAAYYFHFLRGSRCQYIHGLHQKYGPVVRVAPGVIDLASIQALKTIYGSREQFRKSQYYRLLAVSDQQGLFNTVDVEFHRRHRRLLAGPMAESALWKIVPVVESRLDLTLSRMKEEMASRGAADVYKWWIFMATDIIGELTFGDSFRMLELGRKNEYIHELEAGSFVGALRATFPFWVRVCSVIPIPVFRRVRDAGDRMTKYATDSVDRYRLLVDSGSDKAQVTLFSKLFKARGEGTMPFNEIRDEALNYIAAGSDTVSVTMTYLTWHLSRNTDIRDELIKELRALPSDFDAHQLRDLPFLNAVINETLRIYSAAPGPFPRLVPPEGADIAGYHIAGGVEVSAQAYSLHRDPSIFPDPDDFKPSRWASPTAEMNDAFTPFGRGARVCIGQHLARIELRLATARFFLAFPQVRMSSIDDEIGVTSAALVSIGSSLSDRILTSFDKSMITSATALFALIAAPLASVLADKVGRRRLMLYADILFIVASITLASCTVVGLAIVGRCLIGVAGAFSSIAVPLYISEISPASHRGMLITATILLVTVGQIIGFLIASIFTAWAPERQGWRWTFGLGVVPSAAQAIIISFMPDTPRWLIMVGRLTAAKRVLQRIYGNDDDAERLTDQLINNIQSDARELRAARQQRAFSRSGRFQWLNPWRELLSQHRYRRALATAILLLALQQLCGFNSLMYFSATIFKMVGFENPTLASLAIASTNFIFTTVSLAVIDTVGRRRMLLRSMPFMILGLFLAATGFSYLPISISPPEGRHTSDNSGAARLVL</sequence>
<accession>A0AAE8M5U0</accession>
<comment type="subcellular location">
    <subcellularLocation>
        <location evidence="2">Membrane</location>
        <topology evidence="2">Multi-pass membrane protein</topology>
    </subcellularLocation>
</comment>
<evidence type="ECO:0000313" key="14">
    <source>
        <dbReference type="EMBL" id="SPJ74748.1"/>
    </source>
</evidence>
<dbReference type="GO" id="GO:0022857">
    <property type="term" value="F:transmembrane transporter activity"/>
    <property type="evidence" value="ECO:0007669"/>
    <property type="project" value="InterPro"/>
</dbReference>
<evidence type="ECO:0000256" key="2">
    <source>
        <dbReference type="ARBA" id="ARBA00004141"/>
    </source>
</evidence>
<feature type="transmembrane region" description="Helical" evidence="12">
    <location>
        <begin position="521"/>
        <end position="542"/>
    </location>
</feature>
<keyword evidence="7 12" id="KW-1133">Transmembrane helix</keyword>
<evidence type="ECO:0000313" key="15">
    <source>
        <dbReference type="Proteomes" id="UP001187734"/>
    </source>
</evidence>
<dbReference type="InterPro" id="IPR020846">
    <property type="entry name" value="MFS_dom"/>
</dbReference>
<dbReference type="PROSITE" id="PS50850">
    <property type="entry name" value="MFS"/>
    <property type="match status" value="1"/>
</dbReference>
<dbReference type="InterPro" id="IPR036259">
    <property type="entry name" value="MFS_trans_sf"/>
</dbReference>
<dbReference type="GO" id="GO:0016705">
    <property type="term" value="F:oxidoreductase activity, acting on paired donors, with incorporation or reduction of molecular oxygen"/>
    <property type="evidence" value="ECO:0007669"/>
    <property type="project" value="InterPro"/>
</dbReference>
<feature type="transmembrane region" description="Helical" evidence="12">
    <location>
        <begin position="608"/>
        <end position="628"/>
    </location>
</feature>
<dbReference type="InterPro" id="IPR002401">
    <property type="entry name" value="Cyt_P450_E_grp-I"/>
</dbReference>
<comment type="caution">
    <text evidence="14">The sequence shown here is derived from an EMBL/GenBank/DDBJ whole genome shotgun (WGS) entry which is preliminary data.</text>
</comment>
<dbReference type="Gene3D" id="1.20.1250.20">
    <property type="entry name" value="MFS general substrate transporter like domains"/>
    <property type="match status" value="1"/>
</dbReference>
<organism evidence="14 15">
    <name type="scientific">Fusarium torulosum</name>
    <dbReference type="NCBI Taxonomy" id="33205"/>
    <lineage>
        <taxon>Eukaryota</taxon>
        <taxon>Fungi</taxon>
        <taxon>Dikarya</taxon>
        <taxon>Ascomycota</taxon>
        <taxon>Pezizomycotina</taxon>
        <taxon>Sordariomycetes</taxon>
        <taxon>Hypocreomycetidae</taxon>
        <taxon>Hypocreales</taxon>
        <taxon>Nectriaceae</taxon>
        <taxon>Fusarium</taxon>
    </lineage>
</organism>
<dbReference type="InterPro" id="IPR005829">
    <property type="entry name" value="Sugar_transporter_CS"/>
</dbReference>
<feature type="transmembrane region" description="Helical" evidence="12">
    <location>
        <begin position="710"/>
        <end position="734"/>
    </location>
</feature>
<dbReference type="PROSITE" id="PS00216">
    <property type="entry name" value="SUGAR_TRANSPORT_1"/>
    <property type="match status" value="1"/>
</dbReference>
<feature type="transmembrane region" description="Helical" evidence="12">
    <location>
        <begin position="746"/>
        <end position="767"/>
    </location>
</feature>
<feature type="domain" description="Major facilitator superfamily (MFS) profile" evidence="13">
    <location>
        <begin position="439"/>
        <end position="820"/>
    </location>
</feature>
<feature type="transmembrane region" description="Helical" evidence="12">
    <location>
        <begin position="576"/>
        <end position="602"/>
    </location>
</feature>
<evidence type="ECO:0000256" key="3">
    <source>
        <dbReference type="ARBA" id="ARBA00010617"/>
    </source>
</evidence>
<dbReference type="PROSITE" id="PS00086">
    <property type="entry name" value="CYTOCHROME_P450"/>
    <property type="match status" value="1"/>
</dbReference>
<dbReference type="PANTHER" id="PTHR24305">
    <property type="entry name" value="CYTOCHROME P450"/>
    <property type="match status" value="1"/>
</dbReference>
<proteinExistence type="inferred from homology"/>
<feature type="transmembrane region" description="Helical" evidence="12">
    <location>
        <begin position="490"/>
        <end position="509"/>
    </location>
</feature>
<keyword evidence="10 12" id="KW-0472">Membrane</keyword>
<evidence type="ECO:0000256" key="10">
    <source>
        <dbReference type="ARBA" id="ARBA00023136"/>
    </source>
</evidence>
<evidence type="ECO:0000256" key="1">
    <source>
        <dbReference type="ARBA" id="ARBA00001971"/>
    </source>
</evidence>
<evidence type="ECO:0000256" key="11">
    <source>
        <dbReference type="PIRSR" id="PIRSR602401-1"/>
    </source>
</evidence>
<dbReference type="InterPro" id="IPR001128">
    <property type="entry name" value="Cyt_P450"/>
</dbReference>
<dbReference type="SUPFAM" id="SSF48264">
    <property type="entry name" value="Cytochrome P450"/>
    <property type="match status" value="1"/>
</dbReference>
<dbReference type="InterPro" id="IPR017972">
    <property type="entry name" value="Cyt_P450_CS"/>
</dbReference>
<dbReference type="PRINTS" id="PR00463">
    <property type="entry name" value="EP450I"/>
</dbReference>
<evidence type="ECO:0000256" key="5">
    <source>
        <dbReference type="ARBA" id="ARBA00022692"/>
    </source>
</evidence>
<evidence type="ECO:0000256" key="8">
    <source>
        <dbReference type="ARBA" id="ARBA00023002"/>
    </source>
</evidence>
<dbReference type="PANTHER" id="PTHR24305:SF96">
    <property type="entry name" value="CYTOCHROME P450 MONOOXYGENASE STCB-RELATED"/>
    <property type="match status" value="1"/>
</dbReference>
<dbReference type="InterPro" id="IPR050121">
    <property type="entry name" value="Cytochrome_P450_monoxygenase"/>
</dbReference>
<feature type="binding site" description="axial binding residue" evidence="11">
    <location>
        <position position="431"/>
    </location>
    <ligand>
        <name>heme</name>
        <dbReference type="ChEBI" id="CHEBI:30413"/>
    </ligand>
    <ligandPart>
        <name>Fe</name>
        <dbReference type="ChEBI" id="CHEBI:18248"/>
    </ligandPart>
</feature>
<evidence type="ECO:0000256" key="6">
    <source>
        <dbReference type="ARBA" id="ARBA00022723"/>
    </source>
</evidence>
<evidence type="ECO:0000259" key="13">
    <source>
        <dbReference type="PROSITE" id="PS50850"/>
    </source>
</evidence>
<keyword evidence="6 11" id="KW-0479">Metal-binding</keyword>
<dbReference type="Pfam" id="PF00067">
    <property type="entry name" value="p450"/>
    <property type="match status" value="1"/>
</dbReference>
<dbReference type="InterPro" id="IPR005828">
    <property type="entry name" value="MFS_sugar_transport-like"/>
</dbReference>
<comment type="similarity">
    <text evidence="3">Belongs to the cytochrome P450 family.</text>
</comment>
<dbReference type="InterPro" id="IPR036396">
    <property type="entry name" value="Cyt_P450_sf"/>
</dbReference>
<evidence type="ECO:0000256" key="4">
    <source>
        <dbReference type="ARBA" id="ARBA00022617"/>
    </source>
</evidence>
<dbReference type="EMBL" id="ONZP01000134">
    <property type="protein sequence ID" value="SPJ74748.1"/>
    <property type="molecule type" value="Genomic_DNA"/>
</dbReference>
<dbReference type="Pfam" id="PF00083">
    <property type="entry name" value="Sugar_tr"/>
    <property type="match status" value="1"/>
</dbReference>
<dbReference type="CDD" id="cd11059">
    <property type="entry name" value="CYP_fungal"/>
    <property type="match status" value="1"/>
</dbReference>
<keyword evidence="15" id="KW-1185">Reference proteome</keyword>
<evidence type="ECO:0000256" key="9">
    <source>
        <dbReference type="ARBA" id="ARBA00023004"/>
    </source>
</evidence>
<reference evidence="14" key="1">
    <citation type="submission" date="2018-03" db="EMBL/GenBank/DDBJ databases">
        <authorList>
            <person name="Guldener U."/>
        </authorList>
    </citation>
    <scope>NUCLEOTIDE SEQUENCE</scope>
</reference>
<dbReference type="GO" id="GO:0004497">
    <property type="term" value="F:monooxygenase activity"/>
    <property type="evidence" value="ECO:0007669"/>
    <property type="project" value="InterPro"/>
</dbReference>